<evidence type="ECO:0000259" key="1">
    <source>
        <dbReference type="Pfam" id="PF25223"/>
    </source>
</evidence>
<dbReference type="EMBL" id="BK015247">
    <property type="protein sequence ID" value="DAD97723.1"/>
    <property type="molecule type" value="Genomic_DNA"/>
</dbReference>
<protein>
    <recommendedName>
        <fullName evidence="1">DUF7841 domain-containing protein</fullName>
    </recommendedName>
</protein>
<evidence type="ECO:0000313" key="2">
    <source>
        <dbReference type="EMBL" id="DAD97723.1"/>
    </source>
</evidence>
<dbReference type="InterPro" id="IPR057163">
    <property type="entry name" value="DUF7841"/>
</dbReference>
<proteinExistence type="predicted"/>
<accession>A0A8S5NUF0</accession>
<sequence>MHDDMDYKNMITAARNAGVATEKMMWQSVDGLNEMLCKMKEEHPDMFWKFMREQHGIMYGNHYDEAFAVHDVSMIRYTDRAGKKCEGGYWTMEQIESATRGLAFPPGTAKWDKYVAFNGFYADICTVLDDESIIKTAHKFYFADEDAPPGKIWLYMKAMYEGK</sequence>
<feature type="domain" description="DUF7841" evidence="1">
    <location>
        <begin position="51"/>
        <end position="157"/>
    </location>
</feature>
<dbReference type="Pfam" id="PF25223">
    <property type="entry name" value="DUF7841"/>
    <property type="match status" value="1"/>
</dbReference>
<organism evidence="2">
    <name type="scientific">Podoviridae sp. ctrTt13</name>
    <dbReference type="NCBI Taxonomy" id="2825279"/>
    <lineage>
        <taxon>Viruses</taxon>
        <taxon>Duplodnaviria</taxon>
        <taxon>Heunggongvirae</taxon>
        <taxon>Uroviricota</taxon>
        <taxon>Caudoviricetes</taxon>
    </lineage>
</organism>
<reference evidence="2" key="1">
    <citation type="journal article" date="2021" name="Proc. Natl. Acad. Sci. U.S.A.">
        <title>A Catalog of Tens of Thousands of Viruses from Human Metagenomes Reveals Hidden Associations with Chronic Diseases.</title>
        <authorList>
            <person name="Tisza M.J."/>
            <person name="Buck C.B."/>
        </authorList>
    </citation>
    <scope>NUCLEOTIDE SEQUENCE</scope>
    <source>
        <strain evidence="2">CtrTt13</strain>
    </source>
</reference>
<name>A0A8S5NUF0_9CAUD</name>